<organism evidence="1 2">
    <name type="scientific">Trachymyrmex cornetzi</name>
    <dbReference type="NCBI Taxonomy" id="471704"/>
    <lineage>
        <taxon>Eukaryota</taxon>
        <taxon>Metazoa</taxon>
        <taxon>Ecdysozoa</taxon>
        <taxon>Arthropoda</taxon>
        <taxon>Hexapoda</taxon>
        <taxon>Insecta</taxon>
        <taxon>Pterygota</taxon>
        <taxon>Neoptera</taxon>
        <taxon>Endopterygota</taxon>
        <taxon>Hymenoptera</taxon>
        <taxon>Apocrita</taxon>
        <taxon>Aculeata</taxon>
        <taxon>Formicoidea</taxon>
        <taxon>Formicidae</taxon>
        <taxon>Myrmicinae</taxon>
        <taxon>Trachymyrmex</taxon>
    </lineage>
</organism>
<protein>
    <submittedName>
        <fullName evidence="1">Uncharacterized protein</fullName>
    </submittedName>
</protein>
<gene>
    <name evidence="1" type="ORF">ALC57_14174</name>
</gene>
<keyword evidence="2" id="KW-1185">Reference proteome</keyword>
<reference evidence="1 2" key="1">
    <citation type="submission" date="2015-09" db="EMBL/GenBank/DDBJ databases">
        <title>Trachymyrmex cornetzi WGS genome.</title>
        <authorList>
            <person name="Nygaard S."/>
            <person name="Hu H."/>
            <person name="Boomsma J."/>
            <person name="Zhang G."/>
        </authorList>
    </citation>
    <scope>NUCLEOTIDE SEQUENCE [LARGE SCALE GENOMIC DNA]</scope>
    <source>
        <strain evidence="1">Tcor2-1</strain>
        <tissue evidence="1">Whole body</tissue>
    </source>
</reference>
<dbReference type="EMBL" id="KQ980748">
    <property type="protein sequence ID" value="KYN13636.1"/>
    <property type="molecule type" value="Genomic_DNA"/>
</dbReference>
<proteinExistence type="predicted"/>
<evidence type="ECO:0000313" key="2">
    <source>
        <dbReference type="Proteomes" id="UP000078492"/>
    </source>
</evidence>
<dbReference type="Proteomes" id="UP000078492">
    <property type="component" value="Unassembled WGS sequence"/>
</dbReference>
<evidence type="ECO:0000313" key="1">
    <source>
        <dbReference type="EMBL" id="KYN13636.1"/>
    </source>
</evidence>
<accession>A0A151IYL9</accession>
<dbReference type="AlphaFoldDB" id="A0A151IYL9"/>
<sequence length="304" mass="33922">MLLQCLAEWGGGLAIAADPYFVPEGHPSWAGDLLGWVAVVSQHARDTPPMLPISAGNGSIVDLTWATPAATHRVTGWRVPTPSVNDTGRLVKERQWVLKKMNPSVLEASLLSATWPNRNPAITVKEEAEWLGDVMSLACDASMPRNRPMNRRAAYWRSEDLAELRRTTIAARRVHTRARRRGIDAEMAMAAEALRTARGDFRLAIRRAKAKAFLSGSRTRAVQRHNTWKELISVLDRDPWGRPYKIVTKKLRPGWASYWSELLRPASFGTYPGMVPIYPAVNTGSGRASQQCMPSSRYVPSRSR</sequence>
<name>A0A151IYL9_9HYME</name>